<evidence type="ECO:0000256" key="6">
    <source>
        <dbReference type="ARBA" id="ARBA00023288"/>
    </source>
</evidence>
<dbReference type="SUPFAM" id="SSF58087">
    <property type="entry name" value="Variant surface glycoprotein (N-terminal domain)"/>
    <property type="match status" value="1"/>
</dbReference>
<evidence type="ECO:0000259" key="9">
    <source>
        <dbReference type="Pfam" id="PF00913"/>
    </source>
</evidence>
<dbReference type="EMBL" id="KY404482">
    <property type="protein sequence ID" value="ARB50733.1"/>
    <property type="molecule type" value="Genomic_DNA"/>
</dbReference>
<evidence type="ECO:0000256" key="8">
    <source>
        <dbReference type="SAM" id="SignalP"/>
    </source>
</evidence>
<keyword evidence="4" id="KW-0472">Membrane</keyword>
<reference evidence="10" key="1">
    <citation type="submission" date="2016-12" db="EMBL/GenBank/DDBJ databases">
        <title>Extending the VSGnome of Trypanosoma brucei strain TREU927.</title>
        <authorList>
            <person name="Cross G.A."/>
        </authorList>
    </citation>
    <scope>NUCLEOTIDE SEQUENCE</scope>
    <source>
        <strain evidence="10">Tb927.99.702</strain>
    </source>
</reference>
<sequence>MLLKTVVVVLLLTLGAQHTAQGNKNALKADGFKKLCTLSGNLKAVTAYAIKHLQTNLQTRQSLVDLISQIRALRLSLNERLPAQADIVYLLVPARLRDATSRTQKISDAAVTAAATAALAAGTIDAPLLVFLQATRSTDYCVANSNNNGKGAAADFPGCLTTEDQQLIDTTPKTTVTDIHADCKAIKTAAAASQNIVGQTNCRLTQTDNTNGGYITTAGGVATGVTWADGLLKFTTSAVSAPWQDCAAPASKHKTINAAIKARQELVTNTQTNDAATTVLLALLNDDEPPTGDITTSKAELGTGESESDLKIAKNNLVKLHEKLKHLRQQTKNHTTMADFEKKVLQQTATALVTDNTDRTDSK</sequence>
<protein>
    <submittedName>
        <fullName evidence="10">Variant surface glycoprotein</fullName>
    </submittedName>
</protein>
<evidence type="ECO:0000256" key="3">
    <source>
        <dbReference type="ARBA" id="ARBA00022622"/>
    </source>
</evidence>
<accession>A0A1V0FYB2</accession>
<evidence type="ECO:0000256" key="5">
    <source>
        <dbReference type="ARBA" id="ARBA00023180"/>
    </source>
</evidence>
<evidence type="ECO:0000256" key="7">
    <source>
        <dbReference type="SAM" id="MobiDB-lite"/>
    </source>
</evidence>
<dbReference type="GO" id="GO:0005886">
    <property type="term" value="C:plasma membrane"/>
    <property type="evidence" value="ECO:0007669"/>
    <property type="project" value="UniProtKB-SubCell"/>
</dbReference>
<keyword evidence="8" id="KW-0732">Signal</keyword>
<keyword evidence="5" id="KW-0325">Glycoprotein</keyword>
<evidence type="ECO:0000256" key="2">
    <source>
        <dbReference type="ARBA" id="ARBA00022475"/>
    </source>
</evidence>
<organism evidence="10">
    <name type="scientific">Trypanosoma brucei</name>
    <dbReference type="NCBI Taxonomy" id="5691"/>
    <lineage>
        <taxon>Eukaryota</taxon>
        <taxon>Discoba</taxon>
        <taxon>Euglenozoa</taxon>
        <taxon>Kinetoplastea</taxon>
        <taxon>Metakinetoplastina</taxon>
        <taxon>Trypanosomatida</taxon>
        <taxon>Trypanosomatidae</taxon>
        <taxon>Trypanosoma</taxon>
    </lineage>
</organism>
<feature type="domain" description="Trypanosome variant surface glycoprotein A-type N-terminal" evidence="9">
    <location>
        <begin position="9"/>
        <end position="272"/>
    </location>
</feature>
<evidence type="ECO:0000256" key="1">
    <source>
        <dbReference type="ARBA" id="ARBA00004609"/>
    </source>
</evidence>
<comment type="subcellular location">
    <subcellularLocation>
        <location evidence="1">Cell membrane</location>
        <topology evidence="1">Lipid-anchor</topology>
        <topology evidence="1">GPI-anchor</topology>
    </subcellularLocation>
</comment>
<dbReference type="Pfam" id="PF00913">
    <property type="entry name" value="Trypan_glycop"/>
    <property type="match status" value="1"/>
</dbReference>
<feature type="chain" id="PRO_5012007623" evidence="8">
    <location>
        <begin position="23"/>
        <end position="363"/>
    </location>
</feature>
<dbReference type="GO" id="GO:0042783">
    <property type="term" value="P:symbiont-mediated evasion of host immune response"/>
    <property type="evidence" value="ECO:0007669"/>
    <property type="project" value="InterPro"/>
</dbReference>
<name>A0A1V0FYB2_9TRYP</name>
<keyword evidence="2" id="KW-1003">Cell membrane</keyword>
<proteinExistence type="predicted"/>
<keyword evidence="3" id="KW-0336">GPI-anchor</keyword>
<dbReference type="AlphaFoldDB" id="A0A1V0FYB2"/>
<evidence type="ECO:0000313" key="10">
    <source>
        <dbReference type="EMBL" id="ARB50733.1"/>
    </source>
</evidence>
<dbReference type="GO" id="GO:0098552">
    <property type="term" value="C:side of membrane"/>
    <property type="evidence" value="ECO:0007669"/>
    <property type="project" value="UniProtKB-KW"/>
</dbReference>
<feature type="region of interest" description="Disordered" evidence="7">
    <location>
        <begin position="287"/>
        <end position="307"/>
    </location>
</feature>
<evidence type="ECO:0000256" key="4">
    <source>
        <dbReference type="ARBA" id="ARBA00023136"/>
    </source>
</evidence>
<feature type="signal peptide" evidence="8">
    <location>
        <begin position="1"/>
        <end position="22"/>
    </location>
</feature>
<dbReference type="Gene3D" id="3.90.150.10">
    <property type="entry name" value="Variant Surface Glycoprotein, subunit A domain 1"/>
    <property type="match status" value="1"/>
</dbReference>
<keyword evidence="6" id="KW-0449">Lipoprotein</keyword>
<dbReference type="InterPro" id="IPR001812">
    <property type="entry name" value="Trypano_VSG_A_N_dom"/>
</dbReference>
<dbReference type="VEuPathDB" id="TriTrypDB:Tb427_000010700"/>